<reference evidence="2 3" key="1">
    <citation type="submission" date="2020-07" db="EMBL/GenBank/DDBJ databases">
        <authorList>
            <person name="Feng X."/>
        </authorList>
    </citation>
    <scope>NUCLEOTIDE SEQUENCE [LARGE SCALE GENOMIC DNA]</scope>
    <source>
        <strain evidence="2 3">JCM23202</strain>
    </source>
</reference>
<sequence>MSNESDSFGVNRTQPKLLNKRQASEILGISTRTLDRIVSARVLAKVKIRGAVRFRHSDVLKLALEGVS</sequence>
<feature type="domain" description="Helix-turn-helix" evidence="1">
    <location>
        <begin position="18"/>
        <end position="63"/>
    </location>
</feature>
<protein>
    <submittedName>
        <fullName evidence="2">Helix-turn-helix domain-containing protein</fullName>
    </submittedName>
</protein>
<dbReference type="AlphaFoldDB" id="A0A7X1E8R7"/>
<dbReference type="InterPro" id="IPR009061">
    <property type="entry name" value="DNA-bd_dom_put_sf"/>
</dbReference>
<evidence type="ECO:0000259" key="1">
    <source>
        <dbReference type="Pfam" id="PF12728"/>
    </source>
</evidence>
<keyword evidence="3" id="KW-1185">Reference proteome</keyword>
<organism evidence="2 3">
    <name type="scientific">Pelagicoccus albus</name>
    <dbReference type="NCBI Taxonomy" id="415222"/>
    <lineage>
        <taxon>Bacteria</taxon>
        <taxon>Pseudomonadati</taxon>
        <taxon>Verrucomicrobiota</taxon>
        <taxon>Opitutia</taxon>
        <taxon>Puniceicoccales</taxon>
        <taxon>Pelagicoccaceae</taxon>
        <taxon>Pelagicoccus</taxon>
    </lineage>
</organism>
<dbReference type="InterPro" id="IPR041657">
    <property type="entry name" value="HTH_17"/>
</dbReference>
<dbReference type="Pfam" id="PF12728">
    <property type="entry name" value="HTH_17"/>
    <property type="match status" value="1"/>
</dbReference>
<gene>
    <name evidence="2" type="ORF">H5P27_11040</name>
</gene>
<comment type="caution">
    <text evidence="2">The sequence shown here is derived from an EMBL/GenBank/DDBJ whole genome shotgun (WGS) entry which is preliminary data.</text>
</comment>
<evidence type="ECO:0000313" key="2">
    <source>
        <dbReference type="EMBL" id="MBC2606576.1"/>
    </source>
</evidence>
<dbReference type="EMBL" id="JACHVC010000012">
    <property type="protein sequence ID" value="MBC2606576.1"/>
    <property type="molecule type" value="Genomic_DNA"/>
</dbReference>
<accession>A0A7X1E8R7</accession>
<dbReference type="SUPFAM" id="SSF46955">
    <property type="entry name" value="Putative DNA-binding domain"/>
    <property type="match status" value="1"/>
</dbReference>
<name>A0A7X1E8R7_9BACT</name>
<dbReference type="RefSeq" id="WP_185660446.1">
    <property type="nucleotide sequence ID" value="NZ_CAWPOO010000012.1"/>
</dbReference>
<dbReference type="Proteomes" id="UP000526501">
    <property type="component" value="Unassembled WGS sequence"/>
</dbReference>
<evidence type="ECO:0000313" key="3">
    <source>
        <dbReference type="Proteomes" id="UP000526501"/>
    </source>
</evidence>
<proteinExistence type="predicted"/>